<proteinExistence type="inferred from homology"/>
<keyword evidence="3" id="KW-0326">Glycosidase</keyword>
<dbReference type="Pfam" id="PF00959">
    <property type="entry name" value="Phage_lysozyme"/>
    <property type="match status" value="1"/>
</dbReference>
<dbReference type="PANTHER" id="PTHR38107:SF3">
    <property type="entry name" value="LYSOZYME RRRD-RELATED"/>
    <property type="match status" value="1"/>
</dbReference>
<evidence type="ECO:0000256" key="2">
    <source>
        <dbReference type="ARBA" id="ARBA00022638"/>
    </source>
</evidence>
<keyword evidence="3" id="KW-0378">Hydrolase</keyword>
<evidence type="ECO:0000313" key="5">
    <source>
        <dbReference type="Proteomes" id="UP001596150"/>
    </source>
</evidence>
<dbReference type="EMBL" id="JBHSML010000032">
    <property type="protein sequence ID" value="MFC5519134.1"/>
    <property type="molecule type" value="Genomic_DNA"/>
</dbReference>
<comment type="caution">
    <text evidence="4">The sequence shown here is derived from an EMBL/GenBank/DDBJ whole genome shotgun (WGS) entry which is preliminary data.</text>
</comment>
<sequence length="195" mass="20523">MAKLYSTKRGKAAIAGIIAIAIGGFATVSGTRVPDDVALAATFLVKPWEGRHLRAYPDPATGGVPWTICDGDTKGVKPGLVETPAGCDKRLVTRMAEFRAQLVRCIPGFDKKPLSWRAMMNSLSYNIGTGIGATKGGSCNSTAARLGRAGDYLASCSAATAFNKANNRVFIGLVNRREMGDARRIGEGELCVSGL</sequence>
<gene>
    <name evidence="4" type="ORF">ACFPP9_25440</name>
</gene>
<name>A0ABW0Q2M1_9HYPH</name>
<dbReference type="InterPro" id="IPR023347">
    <property type="entry name" value="Lysozyme_dom_sf"/>
</dbReference>
<dbReference type="PANTHER" id="PTHR38107">
    <property type="match status" value="1"/>
</dbReference>
<dbReference type="SUPFAM" id="SSF53955">
    <property type="entry name" value="Lysozyme-like"/>
    <property type="match status" value="1"/>
</dbReference>
<reference evidence="5" key="1">
    <citation type="journal article" date="2019" name="Int. J. Syst. Evol. Microbiol.">
        <title>The Global Catalogue of Microorganisms (GCM) 10K type strain sequencing project: providing services to taxonomists for standard genome sequencing and annotation.</title>
        <authorList>
            <consortium name="The Broad Institute Genomics Platform"/>
            <consortium name="The Broad Institute Genome Sequencing Center for Infectious Disease"/>
            <person name="Wu L."/>
            <person name="Ma J."/>
        </authorList>
    </citation>
    <scope>NUCLEOTIDE SEQUENCE [LARGE SCALE GENOMIC DNA]</scope>
    <source>
        <strain evidence="5">KACC 12633</strain>
    </source>
</reference>
<protein>
    <recommendedName>
        <fullName evidence="3">Lysozyme</fullName>
        <ecNumber evidence="3">3.2.1.17</ecNumber>
    </recommendedName>
</protein>
<dbReference type="Gene3D" id="1.10.530.40">
    <property type="match status" value="1"/>
</dbReference>
<comment type="catalytic activity">
    <reaction evidence="3">
        <text>Hydrolysis of (1-&gt;4)-beta-linkages between N-acetylmuramic acid and N-acetyl-D-glucosamine residues in a peptidoglycan and between N-acetyl-D-glucosamine residues in chitodextrins.</text>
        <dbReference type="EC" id="3.2.1.17"/>
    </reaction>
</comment>
<dbReference type="InterPro" id="IPR051018">
    <property type="entry name" value="Bacteriophage_GH24"/>
</dbReference>
<dbReference type="CDD" id="cd16900">
    <property type="entry name" value="endolysin_R21-like"/>
    <property type="match status" value="1"/>
</dbReference>
<accession>A0ABW0Q2M1</accession>
<dbReference type="EC" id="3.2.1.17" evidence="3"/>
<evidence type="ECO:0000256" key="1">
    <source>
        <dbReference type="ARBA" id="ARBA00022529"/>
    </source>
</evidence>
<dbReference type="InterPro" id="IPR023346">
    <property type="entry name" value="Lysozyme-like_dom_sf"/>
</dbReference>
<keyword evidence="5" id="KW-1185">Reference proteome</keyword>
<dbReference type="RefSeq" id="WP_266346111.1">
    <property type="nucleotide sequence ID" value="NZ_JAPKNH010000013.1"/>
</dbReference>
<evidence type="ECO:0000256" key="3">
    <source>
        <dbReference type="RuleBase" id="RU003788"/>
    </source>
</evidence>
<keyword evidence="1 3" id="KW-0929">Antimicrobial</keyword>
<keyword evidence="2 3" id="KW-0081">Bacteriolytic enzyme</keyword>
<organism evidence="4 5">
    <name type="scientific">Kaistia terrae</name>
    <dbReference type="NCBI Taxonomy" id="537017"/>
    <lineage>
        <taxon>Bacteria</taxon>
        <taxon>Pseudomonadati</taxon>
        <taxon>Pseudomonadota</taxon>
        <taxon>Alphaproteobacteria</taxon>
        <taxon>Hyphomicrobiales</taxon>
        <taxon>Kaistiaceae</taxon>
        <taxon>Kaistia</taxon>
    </lineage>
</organism>
<comment type="similarity">
    <text evidence="3">Belongs to the glycosyl hydrolase 24 family.</text>
</comment>
<evidence type="ECO:0000313" key="4">
    <source>
        <dbReference type="EMBL" id="MFC5519134.1"/>
    </source>
</evidence>
<dbReference type="InterPro" id="IPR002196">
    <property type="entry name" value="Glyco_hydro_24"/>
</dbReference>
<dbReference type="Proteomes" id="UP001596150">
    <property type="component" value="Unassembled WGS sequence"/>
</dbReference>